<accession>A0A5B7F258</accession>
<dbReference type="AlphaFoldDB" id="A0A5B7F258"/>
<comment type="caution">
    <text evidence="1">The sequence shown here is derived from an EMBL/GenBank/DDBJ whole genome shotgun (WGS) entry which is preliminary data.</text>
</comment>
<protein>
    <submittedName>
        <fullName evidence="1">Uncharacterized protein</fullName>
    </submittedName>
</protein>
<evidence type="ECO:0000313" key="1">
    <source>
        <dbReference type="EMBL" id="MPC38684.1"/>
    </source>
</evidence>
<dbReference type="Proteomes" id="UP000324222">
    <property type="component" value="Unassembled WGS sequence"/>
</dbReference>
<reference evidence="1 2" key="1">
    <citation type="submission" date="2019-05" db="EMBL/GenBank/DDBJ databases">
        <title>Another draft genome of Portunus trituberculatus and its Hox gene families provides insights of decapod evolution.</title>
        <authorList>
            <person name="Jeong J.-H."/>
            <person name="Song I."/>
            <person name="Kim S."/>
            <person name="Choi T."/>
            <person name="Kim D."/>
            <person name="Ryu S."/>
            <person name="Kim W."/>
        </authorList>
    </citation>
    <scope>NUCLEOTIDE SEQUENCE [LARGE SCALE GENOMIC DNA]</scope>
    <source>
        <tissue evidence="1">Muscle</tissue>
    </source>
</reference>
<sequence>MGGVINREQALLPPPRTRPRFLASPAERDTSLVFTFTWQERRHHTRRSLPNLPTMLLKSLKTSTFRVCSLVWLHAEHCTARHGTARHGTAKLQRRCAHAVKSIRYRAITFRDGRLH</sequence>
<name>A0A5B7F258_PORTR</name>
<gene>
    <name evidence="1" type="ORF">E2C01_032194</name>
</gene>
<organism evidence="1 2">
    <name type="scientific">Portunus trituberculatus</name>
    <name type="common">Swimming crab</name>
    <name type="synonym">Neptunus trituberculatus</name>
    <dbReference type="NCBI Taxonomy" id="210409"/>
    <lineage>
        <taxon>Eukaryota</taxon>
        <taxon>Metazoa</taxon>
        <taxon>Ecdysozoa</taxon>
        <taxon>Arthropoda</taxon>
        <taxon>Crustacea</taxon>
        <taxon>Multicrustacea</taxon>
        <taxon>Malacostraca</taxon>
        <taxon>Eumalacostraca</taxon>
        <taxon>Eucarida</taxon>
        <taxon>Decapoda</taxon>
        <taxon>Pleocyemata</taxon>
        <taxon>Brachyura</taxon>
        <taxon>Eubrachyura</taxon>
        <taxon>Portunoidea</taxon>
        <taxon>Portunidae</taxon>
        <taxon>Portuninae</taxon>
        <taxon>Portunus</taxon>
    </lineage>
</organism>
<dbReference type="EMBL" id="VSRR010004138">
    <property type="protein sequence ID" value="MPC38684.1"/>
    <property type="molecule type" value="Genomic_DNA"/>
</dbReference>
<evidence type="ECO:0000313" key="2">
    <source>
        <dbReference type="Proteomes" id="UP000324222"/>
    </source>
</evidence>
<proteinExistence type="predicted"/>
<keyword evidence="2" id="KW-1185">Reference proteome</keyword>